<dbReference type="KEGG" id="rarg:115727863"/>
<organism evidence="2 3">
    <name type="scientific">Rhodamnia argentea</name>
    <dbReference type="NCBI Taxonomy" id="178133"/>
    <lineage>
        <taxon>Eukaryota</taxon>
        <taxon>Viridiplantae</taxon>
        <taxon>Streptophyta</taxon>
        <taxon>Embryophyta</taxon>
        <taxon>Tracheophyta</taxon>
        <taxon>Spermatophyta</taxon>
        <taxon>Magnoliopsida</taxon>
        <taxon>eudicotyledons</taxon>
        <taxon>Gunneridae</taxon>
        <taxon>Pentapetalae</taxon>
        <taxon>rosids</taxon>
        <taxon>malvids</taxon>
        <taxon>Myrtales</taxon>
        <taxon>Myrtaceae</taxon>
        <taxon>Myrtoideae</taxon>
        <taxon>Myrteae</taxon>
        <taxon>Australasian group</taxon>
        <taxon>Rhodamnia</taxon>
    </lineage>
</organism>
<evidence type="ECO:0000256" key="1">
    <source>
        <dbReference type="SAM" id="Phobius"/>
    </source>
</evidence>
<dbReference type="PANTHER" id="PTHR33321">
    <property type="match status" value="1"/>
</dbReference>
<dbReference type="PANTHER" id="PTHR33321:SF12">
    <property type="entry name" value="PLANT BASIC SECRETORY PROTEIN (BSP) FAMILY PROTEIN"/>
    <property type="match status" value="1"/>
</dbReference>
<evidence type="ECO:0000313" key="2">
    <source>
        <dbReference type="Proteomes" id="UP000827889"/>
    </source>
</evidence>
<dbReference type="RefSeq" id="XP_030514032.2">
    <property type="nucleotide sequence ID" value="XM_030658172.2"/>
</dbReference>
<dbReference type="InterPro" id="IPR007541">
    <property type="entry name" value="Uncharacterised_BSP"/>
</dbReference>
<accession>A0A8B8MVB4</accession>
<proteinExistence type="predicted"/>
<evidence type="ECO:0000313" key="3">
    <source>
        <dbReference type="RefSeq" id="XP_030514032.2"/>
    </source>
</evidence>
<sequence length="271" mass="29659">MDSSRLVKGNVEDHKVPALLYLLFNMKLFVLLITLFALAPTQVIGFGPDISEVFDNTTGTPDTRFGQEIGSEYTANILFDASDFVLKTFEQTDGGGKNYTSIGATVTSFKASGIGGYPLQVAIIGGNVILLNADYVQTYTGDLKAEFTGILYHVSARVWQWTADGTAPNWLITGIADYVRLTSGWPSKDWVSRGSGSSWEEGYAVAAYFLEYCNGINGRFIAELNAIMRYSYSDAFFAQLLRKPVYDLWDDYKLQYGGNPPAPALASSSGC</sequence>
<reference evidence="3" key="1">
    <citation type="submission" date="2025-08" db="UniProtKB">
        <authorList>
            <consortium name="RefSeq"/>
        </authorList>
    </citation>
    <scope>IDENTIFICATION</scope>
    <source>
        <tissue evidence="3">Leaf</tissue>
    </source>
</reference>
<keyword evidence="1" id="KW-0812">Transmembrane</keyword>
<protein>
    <submittedName>
        <fullName evidence="3">Uncharacterized protein LOC115727863</fullName>
    </submittedName>
</protein>
<gene>
    <name evidence="3" type="primary">LOC115727863</name>
</gene>
<feature type="transmembrane region" description="Helical" evidence="1">
    <location>
        <begin position="20"/>
        <end position="39"/>
    </location>
</feature>
<dbReference type="GeneID" id="115727863"/>
<keyword evidence="1" id="KW-1133">Transmembrane helix</keyword>
<dbReference type="Pfam" id="PF04450">
    <property type="entry name" value="BSP"/>
    <property type="match status" value="1"/>
</dbReference>
<dbReference type="Proteomes" id="UP000827889">
    <property type="component" value="Chromosome 3"/>
</dbReference>
<keyword evidence="1" id="KW-0472">Membrane</keyword>
<dbReference type="AlphaFoldDB" id="A0A8B8MVB4"/>
<name>A0A8B8MVB4_9MYRT</name>
<keyword evidence="2" id="KW-1185">Reference proteome</keyword>